<evidence type="ECO:0008006" key="3">
    <source>
        <dbReference type="Google" id="ProtNLM"/>
    </source>
</evidence>
<dbReference type="Proteomes" id="UP000621510">
    <property type="component" value="Unassembled WGS sequence"/>
</dbReference>
<dbReference type="Gene3D" id="3.20.20.70">
    <property type="entry name" value="Aldolase class I"/>
    <property type="match status" value="1"/>
</dbReference>
<protein>
    <recommendedName>
        <fullName evidence="3">3-deoxy-7-phosphoheptulonate synthase</fullName>
    </recommendedName>
</protein>
<keyword evidence="2" id="KW-1185">Reference proteome</keyword>
<accession>A0ABS1Q8P6</accession>
<comment type="caution">
    <text evidence="1">The sequence shown here is derived from an EMBL/GenBank/DDBJ whole genome shotgun (WGS) entry which is preliminary data.</text>
</comment>
<sequence>MPHHELPLTAEPHDTVLDSRRQVEDVLHGHDSRLLVVVGACSVHDPARRRVRPLF</sequence>
<organism evidence="1 2">
    <name type="scientific">Streptomyces endocoffeicus</name>
    <dbReference type="NCBI Taxonomy" id="2898945"/>
    <lineage>
        <taxon>Bacteria</taxon>
        <taxon>Bacillati</taxon>
        <taxon>Actinomycetota</taxon>
        <taxon>Actinomycetes</taxon>
        <taxon>Kitasatosporales</taxon>
        <taxon>Streptomycetaceae</taxon>
        <taxon>Streptomyces</taxon>
    </lineage>
</organism>
<dbReference type="RefSeq" id="WP_201858472.1">
    <property type="nucleotide sequence ID" value="NZ_JAERRG010000061.1"/>
</dbReference>
<name>A0ABS1Q8P6_9ACTN</name>
<proteinExistence type="predicted"/>
<evidence type="ECO:0000313" key="2">
    <source>
        <dbReference type="Proteomes" id="UP000621510"/>
    </source>
</evidence>
<dbReference type="EMBL" id="JAERRG010000061">
    <property type="protein sequence ID" value="MBL1120714.1"/>
    <property type="molecule type" value="Genomic_DNA"/>
</dbReference>
<dbReference type="InterPro" id="IPR013785">
    <property type="entry name" value="Aldolase_TIM"/>
</dbReference>
<dbReference type="SUPFAM" id="SSF51569">
    <property type="entry name" value="Aldolase"/>
    <property type="match status" value="1"/>
</dbReference>
<evidence type="ECO:0000313" key="1">
    <source>
        <dbReference type="EMBL" id="MBL1120714.1"/>
    </source>
</evidence>
<reference evidence="1 2" key="1">
    <citation type="submission" date="2021-01" db="EMBL/GenBank/DDBJ databases">
        <title>WGS of actinomycetes isolated from Thailand.</title>
        <authorList>
            <person name="Thawai C."/>
        </authorList>
    </citation>
    <scope>NUCLEOTIDE SEQUENCE [LARGE SCALE GENOMIC DNA]</scope>
    <source>
        <strain evidence="1 2">CA3R110</strain>
    </source>
</reference>
<gene>
    <name evidence="1" type="ORF">JK364_51920</name>
</gene>